<dbReference type="InParanoid" id="A4HWI8"/>
<organism evidence="2 3">
    <name type="scientific">Leishmania infantum</name>
    <dbReference type="NCBI Taxonomy" id="5671"/>
    <lineage>
        <taxon>Eukaryota</taxon>
        <taxon>Discoba</taxon>
        <taxon>Euglenozoa</taxon>
        <taxon>Kinetoplastea</taxon>
        <taxon>Metakinetoplastina</taxon>
        <taxon>Trypanosomatida</taxon>
        <taxon>Trypanosomatidae</taxon>
        <taxon>Leishmaniinae</taxon>
        <taxon>Leishmania</taxon>
    </lineage>
</organism>
<evidence type="ECO:0000313" key="2">
    <source>
        <dbReference type="EMBL" id="CAM66816.1"/>
    </source>
</evidence>
<feature type="region of interest" description="Disordered" evidence="1">
    <location>
        <begin position="585"/>
        <end position="604"/>
    </location>
</feature>
<evidence type="ECO:0000256" key="1">
    <source>
        <dbReference type="SAM" id="MobiDB-lite"/>
    </source>
</evidence>
<dbReference type="EMBL" id="FR796447">
    <property type="protein sequence ID" value="CAM66816.1"/>
    <property type="molecule type" value="Genomic_DNA"/>
</dbReference>
<accession>A4HWI8</accession>
<dbReference type="Proteomes" id="UP000008153">
    <property type="component" value="Chromosome 15"/>
</dbReference>
<keyword evidence="3" id="KW-1185">Reference proteome</keyword>
<dbReference type="GeneID" id="5067822"/>
<feature type="compositionally biased region" description="Basic and acidic residues" evidence="1">
    <location>
        <begin position="595"/>
        <end position="604"/>
    </location>
</feature>
<dbReference type="RefSeq" id="XP_001464429.1">
    <property type="nucleotide sequence ID" value="XM_001464392.1"/>
</dbReference>
<dbReference type="AlphaFoldDB" id="A4HWI8"/>
<name>A4HWI8_LEIIN</name>
<gene>
    <name evidence="2" type="ORF">LINJ_15_0960</name>
</gene>
<reference evidence="2 3" key="2">
    <citation type="journal article" date="2011" name="Genome Res.">
        <title>Chromosome and gene copy number variation allow major structural change between species and strains of Leishmania.</title>
        <authorList>
            <person name="Rogers M.B."/>
            <person name="Hilley J.D."/>
            <person name="Dickens N.J."/>
            <person name="Wilkes J."/>
            <person name="Bates P.A."/>
            <person name="Depledge D.P."/>
            <person name="Harris D."/>
            <person name="Her Y."/>
            <person name="Herzyk P."/>
            <person name="Imamura H."/>
            <person name="Otto T.D."/>
            <person name="Sanders M."/>
            <person name="Seeger K."/>
            <person name="Dujardin J.C."/>
            <person name="Berriman M."/>
            <person name="Smith D.F."/>
            <person name="Hertz-Fowler C."/>
            <person name="Mottram J.C."/>
        </authorList>
    </citation>
    <scope>NUCLEOTIDE SEQUENCE [LARGE SCALE GENOMIC DNA]</scope>
    <source>
        <strain evidence="2 3">JPCM5</strain>
    </source>
</reference>
<dbReference type="OMA" id="RIQMPMD"/>
<evidence type="ECO:0000313" key="3">
    <source>
        <dbReference type="Proteomes" id="UP000008153"/>
    </source>
</evidence>
<reference evidence="2 3" key="1">
    <citation type="journal article" date="2007" name="Nat. Genet.">
        <title>Comparative genomic analysis of three Leishmania species that cause diverse human disease.</title>
        <authorList>
            <person name="Peacock C.S."/>
            <person name="Seeger K."/>
            <person name="Harris D."/>
            <person name="Murphy L."/>
            <person name="Ruiz J.C."/>
            <person name="Quail M.A."/>
            <person name="Peters N."/>
            <person name="Adlem E."/>
            <person name="Tivey A."/>
            <person name="Aslett M."/>
            <person name="Kerhornou A."/>
            <person name="Ivens A."/>
            <person name="Fraser A."/>
            <person name="Rajandream M.A."/>
            <person name="Carver T."/>
            <person name="Norbertczak H."/>
            <person name="Chillingworth T."/>
            <person name="Hance Z."/>
            <person name="Jagels K."/>
            <person name="Moule S."/>
            <person name="Ormond D."/>
            <person name="Rutter S."/>
            <person name="Squares R."/>
            <person name="Whitehead S."/>
            <person name="Rabbinowitsch E."/>
            <person name="Arrowsmith C."/>
            <person name="White B."/>
            <person name="Thurston S."/>
            <person name="Bringaud F."/>
            <person name="Baldauf S.L."/>
            <person name="Faulconbridge A."/>
            <person name="Jeffares D."/>
            <person name="Depledge D.P."/>
            <person name="Oyola S.O."/>
            <person name="Hilley J.D."/>
            <person name="Brito L.O."/>
            <person name="Tosi L.R."/>
            <person name="Barrell B."/>
            <person name="Cruz A.K."/>
            <person name="Mottram J.C."/>
            <person name="Smith D.F."/>
            <person name="Berriman M."/>
        </authorList>
    </citation>
    <scope>NUCLEOTIDE SEQUENCE [LARGE SCALE GENOMIC DNA]</scope>
    <source>
        <strain evidence="2 3">JPCM5</strain>
    </source>
</reference>
<proteinExistence type="predicted"/>
<sequence>MPTSASLFGVCHSCCTAPRLPARPLTAPLNTPCALNCFPLFSPLSLSAFFFLLCDPVTGACAHTHTHARASAPSAPLTPIPSLRCRSCCSMPAPSSSLARAGSRMHRQVSRIDRQTAQKLFPREQRLQWPTGYLPASGVAHLLHPDGVPFHEVLECYMDIKRDRQHELQRDFASDYTLWNRCSLEDFVRKLDAHRRRCFTRLTARDRLVHDADVREVFQLAPYLPPPPVAITDSPSSRARVSPPLQASAAAAASTTSASKEERPAYYQFQPYAATQEYAMLPVQGVRSPQQRVRFSTFPQIRNLLHTDFDSMTALRALSLYCEDGILYTRELVQVVALYIRRRLEEIQEAEASFLYAAAEASPSCTPLPTFSSASPVLVFFGNGRLAWMLNESGLLPKTVRAVQLPRQDAQRRRRHTHLLQQQETLESDFGFHKSFTAIFPCETLSVGDALRKYKPAMALVEPHVDRDYMSDIRGYYSVREVVAMGPIDSPAMGSFAYPFLSFGVTPGPTTYWAYNDHLHKVHASERIQMPMDAPHESQGYERHYVDDISAYLIAPNDCAAIGRQFRCLAFRRVRPPVLKPESAAAATALQSSKETVESNPERA</sequence>
<dbReference type="KEGG" id="lif:LINJ_15_0960"/>
<protein>
    <submittedName>
        <fullName evidence="2">Uncharacterized protein</fullName>
    </submittedName>
</protein>
<dbReference type="eggNOG" id="ENOG502QVZA">
    <property type="taxonomic scope" value="Eukaryota"/>
</dbReference>